<keyword evidence="4 6" id="KW-1133">Transmembrane helix</keyword>
<proteinExistence type="inferred from homology"/>
<dbReference type="InterPro" id="IPR050911">
    <property type="entry name" value="DRAM/TMEM150_Autophagy_Mod"/>
</dbReference>
<dbReference type="InterPro" id="IPR019402">
    <property type="entry name" value="CWH43_N"/>
</dbReference>
<name>A0AAN8Q1Y1_PATCE</name>
<gene>
    <name evidence="8" type="ORF">SNE40_001682</name>
</gene>
<evidence type="ECO:0000259" key="7">
    <source>
        <dbReference type="Pfam" id="PF10277"/>
    </source>
</evidence>
<organism evidence="8 9">
    <name type="scientific">Patella caerulea</name>
    <name type="common">Rayed Mediterranean limpet</name>
    <dbReference type="NCBI Taxonomy" id="87958"/>
    <lineage>
        <taxon>Eukaryota</taxon>
        <taxon>Metazoa</taxon>
        <taxon>Spiralia</taxon>
        <taxon>Lophotrochozoa</taxon>
        <taxon>Mollusca</taxon>
        <taxon>Gastropoda</taxon>
        <taxon>Patellogastropoda</taxon>
        <taxon>Patelloidea</taxon>
        <taxon>Patellidae</taxon>
        <taxon>Patella</taxon>
    </lineage>
</organism>
<evidence type="ECO:0000256" key="2">
    <source>
        <dbReference type="ARBA" id="ARBA00006565"/>
    </source>
</evidence>
<dbReference type="Pfam" id="PF10277">
    <property type="entry name" value="Frag1"/>
    <property type="match status" value="1"/>
</dbReference>
<dbReference type="EMBL" id="JAZGQO010000002">
    <property type="protein sequence ID" value="KAK6189680.1"/>
    <property type="molecule type" value="Genomic_DNA"/>
</dbReference>
<protein>
    <recommendedName>
        <fullName evidence="7">CWH43-like N-terminal domain-containing protein</fullName>
    </recommendedName>
</protein>
<sequence length="268" mass="30464">MSSLGYLPITLVILAFATFIATYIIAVVRGDVSAAFPYISDTGAEIPESCIFGQFLNLTACLAFCTMYIRYKSIQSIAGDEDVWLRRMNKISFIMGIISAIGVSMVANFQERTEVEPVHFTGAALTFILGLLYTFVQTGISYHMYPDYSGIYICRVRLAVCLTSLASFIIIYLAAAAAGYAVYEWNRHTHDESKFKWKPDDPGYAAHVVSTAGEWMTAITFMCYFFTYVREFFKFELNIAMRPLVRHLDEEPYYYDRESSDERTRLLA</sequence>
<feature type="transmembrane region" description="Helical" evidence="6">
    <location>
        <begin position="91"/>
        <end position="110"/>
    </location>
</feature>
<keyword evidence="9" id="KW-1185">Reference proteome</keyword>
<feature type="transmembrane region" description="Helical" evidence="6">
    <location>
        <begin position="51"/>
        <end position="71"/>
    </location>
</feature>
<evidence type="ECO:0000256" key="6">
    <source>
        <dbReference type="SAM" id="Phobius"/>
    </source>
</evidence>
<dbReference type="GO" id="GO:0012505">
    <property type="term" value="C:endomembrane system"/>
    <property type="evidence" value="ECO:0007669"/>
    <property type="project" value="UniProtKB-SubCell"/>
</dbReference>
<accession>A0AAN8Q1Y1</accession>
<evidence type="ECO:0000313" key="8">
    <source>
        <dbReference type="EMBL" id="KAK6189680.1"/>
    </source>
</evidence>
<evidence type="ECO:0000313" key="9">
    <source>
        <dbReference type="Proteomes" id="UP001347796"/>
    </source>
</evidence>
<comment type="caution">
    <text evidence="8">The sequence shown here is derived from an EMBL/GenBank/DDBJ whole genome shotgun (WGS) entry which is preliminary data.</text>
</comment>
<comment type="similarity">
    <text evidence="2">Belongs to the DRAM/TMEM150 family.</text>
</comment>
<comment type="subcellular location">
    <subcellularLocation>
        <location evidence="1">Endomembrane system</location>
        <topology evidence="1">Multi-pass membrane protein</topology>
    </subcellularLocation>
</comment>
<keyword evidence="3 6" id="KW-0812">Transmembrane</keyword>
<feature type="transmembrane region" description="Helical" evidence="6">
    <location>
        <begin position="203"/>
        <end position="226"/>
    </location>
</feature>
<dbReference type="AlphaFoldDB" id="A0AAN8Q1Y1"/>
<reference evidence="8 9" key="1">
    <citation type="submission" date="2024-01" db="EMBL/GenBank/DDBJ databases">
        <title>The genome of the rayed Mediterranean limpet Patella caerulea (Linnaeus, 1758).</title>
        <authorList>
            <person name="Anh-Thu Weber A."/>
            <person name="Halstead-Nussloch G."/>
        </authorList>
    </citation>
    <scope>NUCLEOTIDE SEQUENCE [LARGE SCALE GENOMIC DNA]</scope>
    <source>
        <strain evidence="8">AATW-2023a</strain>
        <tissue evidence="8">Whole specimen</tissue>
    </source>
</reference>
<keyword evidence="5 6" id="KW-0472">Membrane</keyword>
<feature type="transmembrane region" description="Helical" evidence="6">
    <location>
        <begin position="7"/>
        <end position="28"/>
    </location>
</feature>
<dbReference type="Proteomes" id="UP001347796">
    <property type="component" value="Unassembled WGS sequence"/>
</dbReference>
<feature type="transmembrane region" description="Helical" evidence="6">
    <location>
        <begin position="157"/>
        <end position="183"/>
    </location>
</feature>
<dbReference type="PANTHER" id="PTHR21324:SF2">
    <property type="entry name" value="EG:22E5.9 PROTEIN"/>
    <property type="match status" value="1"/>
</dbReference>
<feature type="domain" description="CWH43-like N-terminal" evidence="7">
    <location>
        <begin position="5"/>
        <end position="234"/>
    </location>
</feature>
<evidence type="ECO:0000256" key="4">
    <source>
        <dbReference type="ARBA" id="ARBA00022989"/>
    </source>
</evidence>
<feature type="transmembrane region" description="Helical" evidence="6">
    <location>
        <begin position="122"/>
        <end position="145"/>
    </location>
</feature>
<dbReference type="PANTHER" id="PTHR21324">
    <property type="entry name" value="FASTING-INDUCIBLE INTEGRAL MEMBRANE PROTEIN TM6P1-RELATED"/>
    <property type="match status" value="1"/>
</dbReference>
<evidence type="ECO:0000256" key="5">
    <source>
        <dbReference type="ARBA" id="ARBA00023136"/>
    </source>
</evidence>
<evidence type="ECO:0000256" key="3">
    <source>
        <dbReference type="ARBA" id="ARBA00022692"/>
    </source>
</evidence>
<evidence type="ECO:0000256" key="1">
    <source>
        <dbReference type="ARBA" id="ARBA00004127"/>
    </source>
</evidence>